<keyword evidence="3" id="KW-1185">Reference proteome</keyword>
<evidence type="ECO:0000313" key="2">
    <source>
        <dbReference type="EMBL" id="MBA9086486.1"/>
    </source>
</evidence>
<dbReference type="InterPro" id="IPR031616">
    <property type="entry name" value="BsrE-like"/>
</dbReference>
<keyword evidence="1" id="KW-0812">Transmembrane</keyword>
<comment type="caution">
    <text evidence="2">The sequence shown here is derived from an EMBL/GenBank/DDBJ whole genome shotgun (WGS) entry which is preliminary data.</text>
</comment>
<sequence length="37" mass="4061">MSMKDAITIMISFGMLLVAILNLVVVIVVAINRNTKK</sequence>
<name>A0A7W3SUG7_9BACL</name>
<organism evidence="2 3">
    <name type="scientific">Fontibacillus solani</name>
    <dbReference type="NCBI Taxonomy" id="1572857"/>
    <lineage>
        <taxon>Bacteria</taxon>
        <taxon>Bacillati</taxon>
        <taxon>Bacillota</taxon>
        <taxon>Bacilli</taxon>
        <taxon>Bacillales</taxon>
        <taxon>Paenibacillaceae</taxon>
        <taxon>Fontibacillus</taxon>
    </lineage>
</organism>
<keyword evidence="1" id="KW-0472">Membrane</keyword>
<protein>
    <recommendedName>
        <fullName evidence="4">Holin-like toxin</fullName>
    </recommendedName>
</protein>
<evidence type="ECO:0000313" key="3">
    <source>
        <dbReference type="Proteomes" id="UP000567067"/>
    </source>
</evidence>
<gene>
    <name evidence="2" type="ORF">FHR92_002964</name>
</gene>
<dbReference type="AlphaFoldDB" id="A0A7W3SUG7"/>
<evidence type="ECO:0008006" key="4">
    <source>
        <dbReference type="Google" id="ProtNLM"/>
    </source>
</evidence>
<dbReference type="Pfam" id="PF16935">
    <property type="entry name" value="Hol_Tox"/>
    <property type="match status" value="1"/>
</dbReference>
<dbReference type="EMBL" id="JACJIP010000019">
    <property type="protein sequence ID" value="MBA9086486.1"/>
    <property type="molecule type" value="Genomic_DNA"/>
</dbReference>
<reference evidence="2 3" key="1">
    <citation type="submission" date="2020-08" db="EMBL/GenBank/DDBJ databases">
        <title>Genomic Encyclopedia of Type Strains, Phase III (KMG-III): the genomes of soil and plant-associated and newly described type strains.</title>
        <authorList>
            <person name="Whitman W."/>
        </authorList>
    </citation>
    <scope>NUCLEOTIDE SEQUENCE [LARGE SCALE GENOMIC DNA]</scope>
    <source>
        <strain evidence="2 3">CECT 8693</strain>
    </source>
</reference>
<feature type="transmembrane region" description="Helical" evidence="1">
    <location>
        <begin position="6"/>
        <end position="31"/>
    </location>
</feature>
<keyword evidence="1" id="KW-1133">Transmembrane helix</keyword>
<accession>A0A7W3SUG7</accession>
<dbReference type="Proteomes" id="UP000567067">
    <property type="component" value="Unassembled WGS sequence"/>
</dbReference>
<proteinExistence type="predicted"/>
<evidence type="ECO:0000256" key="1">
    <source>
        <dbReference type="SAM" id="Phobius"/>
    </source>
</evidence>